<evidence type="ECO:0008006" key="5">
    <source>
        <dbReference type="Google" id="ProtNLM"/>
    </source>
</evidence>
<protein>
    <recommendedName>
        <fullName evidence="5">AbiEi antitoxin C-terminal domain-containing protein</fullName>
    </recommendedName>
</protein>
<accession>A0A0X8JEY3</accession>
<evidence type="ECO:0000313" key="4">
    <source>
        <dbReference type="Proteomes" id="UP000065220"/>
    </source>
</evidence>
<dbReference type="Pfam" id="PF09407">
    <property type="entry name" value="AbiEi_1"/>
    <property type="match status" value="1"/>
</dbReference>
<reference evidence="4" key="1">
    <citation type="submission" date="2016-02" db="EMBL/GenBank/DDBJ databases">
        <authorList>
            <person name="Holder M.E."/>
            <person name="Ajami N.J."/>
            <person name="Petrosino J.F."/>
        </authorList>
    </citation>
    <scope>NUCLEOTIDE SEQUENCE [LARGE SCALE GENOMIC DNA]</scope>
    <source>
        <strain evidence="4">CCUG 36733</strain>
    </source>
</reference>
<dbReference type="EMBL" id="CP014228">
    <property type="protein sequence ID" value="AMD87208.1"/>
    <property type="molecule type" value="Genomic_DNA"/>
</dbReference>
<evidence type="ECO:0000313" key="3">
    <source>
        <dbReference type="EMBL" id="AMD87208.1"/>
    </source>
</evidence>
<evidence type="ECO:0000259" key="2">
    <source>
        <dbReference type="Pfam" id="PF13338"/>
    </source>
</evidence>
<evidence type="ECO:0000259" key="1">
    <source>
        <dbReference type="Pfam" id="PF09407"/>
    </source>
</evidence>
<feature type="domain" description="AbiEi antitoxin N-terminal" evidence="2">
    <location>
        <begin position="11"/>
        <end position="57"/>
    </location>
</feature>
<dbReference type="Proteomes" id="UP000065220">
    <property type="component" value="Chromosome"/>
</dbReference>
<dbReference type="STRING" id="111015.AXF14_05930"/>
<dbReference type="InterPro" id="IPR018547">
    <property type="entry name" value="AbiEi_C"/>
</dbReference>
<dbReference type="OrthoDB" id="3192636at2"/>
<name>A0A0X8JEY3_ACTRD</name>
<dbReference type="KEGG" id="ard:AXF14_05930"/>
<organism evidence="3 4">
    <name type="scientific">Actinomyces radicidentis</name>
    <dbReference type="NCBI Taxonomy" id="111015"/>
    <lineage>
        <taxon>Bacteria</taxon>
        <taxon>Bacillati</taxon>
        <taxon>Actinomycetota</taxon>
        <taxon>Actinomycetes</taxon>
        <taxon>Actinomycetales</taxon>
        <taxon>Actinomycetaceae</taxon>
        <taxon>Actinomyces</taxon>
    </lineage>
</organism>
<sequence>MTARNDLRRALDAIAFRQRGYFTAAQARDVGYSYQAQKHHADRGNWTRVERGLFRLPGWPVAEGDEYVRACLALGEAAAISHESALAVHGLSDLIPSRIDVTVPGGRRRADGALRLHVGLLPQGDREERDGWRVTTPERSLADVAASSTSQEHLDAAVAEALERGLVTVRRLRRRAANQSDRAALRLERAVTAAVERSEGAGPGGLES</sequence>
<keyword evidence="4" id="KW-1185">Reference proteome</keyword>
<dbReference type="AlphaFoldDB" id="A0A0X8JEY3"/>
<proteinExistence type="predicted"/>
<dbReference type="InterPro" id="IPR025159">
    <property type="entry name" value="AbiEi_N"/>
</dbReference>
<dbReference type="RefSeq" id="WP_067941639.1">
    <property type="nucleotide sequence ID" value="NZ_CP014228.1"/>
</dbReference>
<dbReference type="Pfam" id="PF13338">
    <property type="entry name" value="AbiEi_4"/>
    <property type="match status" value="1"/>
</dbReference>
<feature type="domain" description="AbiEi antitoxin C-terminal" evidence="1">
    <location>
        <begin position="75"/>
        <end position="185"/>
    </location>
</feature>
<gene>
    <name evidence="3" type="ORF">AXF14_05930</name>
</gene>